<dbReference type="AlphaFoldDB" id="A0A9K3PVL3"/>
<proteinExistence type="predicted"/>
<protein>
    <submittedName>
        <fullName evidence="1">Uncharacterized protein</fullName>
    </submittedName>
</protein>
<comment type="caution">
    <text evidence="1">The sequence shown here is derived from an EMBL/GenBank/DDBJ whole genome shotgun (WGS) entry which is preliminary data.</text>
</comment>
<reference evidence="1" key="1">
    <citation type="journal article" date="2021" name="Sci. Rep.">
        <title>Diploid genomic architecture of Nitzschia inconspicua, an elite biomass production diatom.</title>
        <authorList>
            <person name="Oliver A."/>
            <person name="Podell S."/>
            <person name="Pinowska A."/>
            <person name="Traller J.C."/>
            <person name="Smith S.R."/>
            <person name="McClure R."/>
            <person name="Beliaev A."/>
            <person name="Bohutskyi P."/>
            <person name="Hill E.A."/>
            <person name="Rabines A."/>
            <person name="Zheng H."/>
            <person name="Allen L.Z."/>
            <person name="Kuo A."/>
            <person name="Grigoriev I.V."/>
            <person name="Allen A.E."/>
            <person name="Hazlebeck D."/>
            <person name="Allen E.E."/>
        </authorList>
    </citation>
    <scope>NUCLEOTIDE SEQUENCE</scope>
    <source>
        <strain evidence="1">Hildebrandi</strain>
    </source>
</reference>
<name>A0A9K3PVL3_9STRA</name>
<evidence type="ECO:0000313" key="2">
    <source>
        <dbReference type="Proteomes" id="UP000693970"/>
    </source>
</evidence>
<accession>A0A9K3PVL3</accession>
<reference evidence="1" key="2">
    <citation type="submission" date="2021-04" db="EMBL/GenBank/DDBJ databases">
        <authorList>
            <person name="Podell S."/>
        </authorList>
    </citation>
    <scope>NUCLEOTIDE SEQUENCE</scope>
    <source>
        <strain evidence="1">Hildebrandi</strain>
    </source>
</reference>
<evidence type="ECO:0000313" key="1">
    <source>
        <dbReference type="EMBL" id="KAG7361422.1"/>
    </source>
</evidence>
<gene>
    <name evidence="1" type="ORF">IV203_036522</name>
</gene>
<organism evidence="1 2">
    <name type="scientific">Nitzschia inconspicua</name>
    <dbReference type="NCBI Taxonomy" id="303405"/>
    <lineage>
        <taxon>Eukaryota</taxon>
        <taxon>Sar</taxon>
        <taxon>Stramenopiles</taxon>
        <taxon>Ochrophyta</taxon>
        <taxon>Bacillariophyta</taxon>
        <taxon>Bacillariophyceae</taxon>
        <taxon>Bacillariophycidae</taxon>
        <taxon>Bacillariales</taxon>
        <taxon>Bacillariaceae</taxon>
        <taxon>Nitzschia</taxon>
    </lineage>
</organism>
<keyword evidence="2" id="KW-1185">Reference proteome</keyword>
<dbReference type="Proteomes" id="UP000693970">
    <property type="component" value="Unassembled WGS sequence"/>
</dbReference>
<sequence>MSHSHFLNPCSHVDLLGTGTSITVDKYDKIATRIVSETSNSLMTSNLNVNGTDNKPAIRYVMSIDAIYDQVEILEKICSVHFSYIVDAFFNETDRFPIKSRILMLLDGIHPVDKWHLWLSFNSWALILPNSRPRSTATTRPILVLHSHYLFRQCRMCCNEFLQAILVRQLHSALCIVHNATAEEQRNVCL</sequence>
<dbReference type="EMBL" id="JAGRRH010000013">
    <property type="protein sequence ID" value="KAG7361422.1"/>
    <property type="molecule type" value="Genomic_DNA"/>
</dbReference>